<dbReference type="CDD" id="cd09753">
    <property type="entry name" value="Cas5_I-A"/>
    <property type="match status" value="1"/>
</dbReference>
<organism evidence="4 10">
    <name type="scientific">Metallosphaera sedula</name>
    <dbReference type="NCBI Taxonomy" id="43687"/>
    <lineage>
        <taxon>Archaea</taxon>
        <taxon>Thermoproteota</taxon>
        <taxon>Thermoprotei</taxon>
        <taxon>Sulfolobales</taxon>
        <taxon>Sulfolobaceae</taxon>
        <taxon>Metallosphaera</taxon>
    </lineage>
</organism>
<dbReference type="Proteomes" id="UP000056255">
    <property type="component" value="Chromosome"/>
</dbReference>
<comment type="similarity">
    <text evidence="1">Belongs to the CRISPR-associated protein Cas5 family. Subtype I-A/Apern subfamily.</text>
</comment>
<evidence type="ECO:0000256" key="2">
    <source>
        <dbReference type="ARBA" id="ARBA00023118"/>
    </source>
</evidence>
<dbReference type="Proteomes" id="UP000068832">
    <property type="component" value="Chromosome"/>
</dbReference>
<evidence type="ECO:0000313" key="5">
    <source>
        <dbReference type="EMBL" id="AKV74176.1"/>
    </source>
</evidence>
<proteinExistence type="inferred from homology"/>
<evidence type="ECO:0000313" key="6">
    <source>
        <dbReference type="EMBL" id="AKV76415.1"/>
    </source>
</evidence>
<dbReference type="NCBIfam" id="TIGR01874">
    <property type="entry name" value="cas_cas5a"/>
    <property type="match status" value="1"/>
</dbReference>
<evidence type="ECO:0000256" key="1">
    <source>
        <dbReference type="ARBA" id="ARBA00010891"/>
    </source>
</evidence>
<gene>
    <name evidence="4" type="ORF">HA72_1142</name>
    <name evidence="5" type="ORF">MsedA_1158</name>
    <name evidence="6" type="ORF">MsedB_1160</name>
    <name evidence="7" type="ORF">MsedC_1158</name>
    <name evidence="8" type="ORF">MsedD_1159</name>
    <name evidence="9" type="ORF">MsedE_1161</name>
</gene>
<sequence length="241" mass="27119">MPPSELTYSKVWVRLHWGFSISYPTASKEKRATLLPPPTTLVGALSYGKFRGFDVSGDMKGSPAISILDRVKVASARLEGQATYVEDIVRNVVSYFQKPERRADRKYTYNVVPTGKVYSPGSLLKLVYVTTFPEDELRRLSWSITRLGVKEGLVSVEDVEVGRAEVVKGRVRTGYYFKASIPHLMGDAVYVDFWEGGLVWGHEAELVRYVIPMKQVPLRSSELEVEAQEAYKVGDEYVVLS</sequence>
<evidence type="ECO:0000313" key="14">
    <source>
        <dbReference type="Proteomes" id="UP000062475"/>
    </source>
</evidence>
<dbReference type="AlphaFoldDB" id="A0A088E4A6"/>
<dbReference type="EMBL" id="CP012173">
    <property type="protein sequence ID" value="AKV76415.1"/>
    <property type="molecule type" value="Genomic_DNA"/>
</dbReference>
<dbReference type="OrthoDB" id="99243at2157"/>
<dbReference type="RefSeq" id="WP_012021090.1">
    <property type="nucleotide sequence ID" value="NZ_AP019770.1"/>
</dbReference>
<evidence type="ECO:0000256" key="3">
    <source>
        <dbReference type="ARBA" id="ARBA00025626"/>
    </source>
</evidence>
<reference evidence="12 13" key="2">
    <citation type="journal article" date="2015" name="Genome Announc.">
        <title>Complete Genome Sequences of Evolved Arsenate-Resistant Metallosphaera sedula Strains.</title>
        <authorList>
            <person name="Ai C."/>
            <person name="McCarthy S."/>
            <person name="Schackwitz W."/>
            <person name="Martin J."/>
            <person name="Lipzen A."/>
            <person name="Blum P."/>
        </authorList>
    </citation>
    <scope>NUCLEOTIDE SEQUENCE [LARGE SCALE GENOMIC DNA]</scope>
    <source>
        <strain evidence="7 13">ARS120-1</strain>
        <strain evidence="8 12">ARS120-2</strain>
        <strain evidence="5 15">ARS50-1</strain>
        <strain evidence="6 14">ARS50-2</strain>
    </source>
</reference>
<reference evidence="9 11" key="3">
    <citation type="submission" date="2015-07" db="EMBL/GenBank/DDBJ databases">
        <title>Physiological, transcriptional responses and genome re-sequencing of acid resistant extremely thermoacidophilic Metallosphaera sedula SARC-M1.</title>
        <authorList>
            <person name="Ai C."/>
            <person name="McCarthy S."/>
            <person name="Eckrich V."/>
            <person name="Rudrappa D."/>
            <person name="Qiu G."/>
            <person name="Blum P."/>
        </authorList>
    </citation>
    <scope>NUCLEOTIDE SEQUENCE [LARGE SCALE GENOMIC DNA]</scope>
    <source>
        <strain evidence="9 11">SARC-M1</strain>
    </source>
</reference>
<dbReference type="EMBL" id="CP012176">
    <property type="protein sequence ID" value="AKV83155.1"/>
    <property type="molecule type" value="Genomic_DNA"/>
</dbReference>
<evidence type="ECO:0000313" key="11">
    <source>
        <dbReference type="Proteomes" id="UP000056255"/>
    </source>
</evidence>
<evidence type="ECO:0000313" key="9">
    <source>
        <dbReference type="EMBL" id="AKV83155.1"/>
    </source>
</evidence>
<dbReference type="Proteomes" id="UP000062398">
    <property type="component" value="Chromosome"/>
</dbReference>
<dbReference type="PATRIC" id="fig|43687.5.peg.1193"/>
<accession>A0A088E4A6</accession>
<evidence type="ECO:0000313" key="8">
    <source>
        <dbReference type="EMBL" id="AKV80912.1"/>
    </source>
</evidence>
<dbReference type="Proteomes" id="UP000029084">
    <property type="component" value="Chromosome"/>
</dbReference>
<comment type="function">
    <text evidence="3">CRISPR (clustered regularly interspaced short palindromic repeat) is an adaptive immune system that provides protection against mobile genetic elements (viruses, transposable elements and conjugative plasmids). CRISPR clusters contain spacers, sequences complementary to antecedent mobile elements, and target invading nucleic acids. CRISPR clusters are transcribed and processed into CRISPR RNA (crRNA).</text>
</comment>
<evidence type="ECO:0000313" key="10">
    <source>
        <dbReference type="Proteomes" id="UP000029084"/>
    </source>
</evidence>
<dbReference type="Proteomes" id="UP000061362">
    <property type="component" value="Chromosome"/>
</dbReference>
<dbReference type="InterPro" id="IPR053725">
    <property type="entry name" value="CRISPR_Cas5_sf"/>
</dbReference>
<reference evidence="4 10" key="1">
    <citation type="journal article" date="2014" name="J. Bacteriol.">
        <title>Role of an Archaeal PitA Transporter in the Copper and Arsenic Resistance of Metallosphaera sedula, an Extreme Thermoacidophile.</title>
        <authorList>
            <person name="McCarthy S."/>
            <person name="Ai C."/>
            <person name="Wheaton G."/>
            <person name="Tevatia R."/>
            <person name="Eckrich V."/>
            <person name="Kelly R."/>
            <person name="Blum P."/>
        </authorList>
    </citation>
    <scope>NUCLEOTIDE SEQUENCE [LARGE SCALE GENOMIC DNA]</scope>
    <source>
        <strain evidence="4 10">CuR1</strain>
    </source>
</reference>
<dbReference type="EMBL" id="CP008822">
    <property type="protein sequence ID" value="AIM27289.1"/>
    <property type="molecule type" value="Genomic_DNA"/>
</dbReference>
<dbReference type="GeneID" id="91755619"/>
<protein>
    <submittedName>
        <fullName evidence="4 5">CRISPR-associated protein Cas5</fullName>
    </submittedName>
</protein>
<dbReference type="OMA" id="RLHWGFS"/>
<dbReference type="EMBL" id="CP012172">
    <property type="protein sequence ID" value="AKV74176.1"/>
    <property type="molecule type" value="Genomic_DNA"/>
</dbReference>
<evidence type="ECO:0000313" key="12">
    <source>
        <dbReference type="Proteomes" id="UP000061362"/>
    </source>
</evidence>
<dbReference type="EMBL" id="CP012174">
    <property type="protein sequence ID" value="AKV78667.1"/>
    <property type="molecule type" value="Genomic_DNA"/>
</dbReference>
<dbReference type="InterPro" id="IPR010153">
    <property type="entry name" value="CRISPR-assoc_prot_Cas5a-typ"/>
</dbReference>
<dbReference type="Proteomes" id="UP000062475">
    <property type="component" value="Chromosome"/>
</dbReference>
<evidence type="ECO:0000313" key="13">
    <source>
        <dbReference type="Proteomes" id="UP000062398"/>
    </source>
</evidence>
<name>A0A088E4A6_9CREN</name>
<dbReference type="EMBL" id="CP012175">
    <property type="protein sequence ID" value="AKV80912.1"/>
    <property type="molecule type" value="Genomic_DNA"/>
</dbReference>
<evidence type="ECO:0000313" key="7">
    <source>
        <dbReference type="EMBL" id="AKV78667.1"/>
    </source>
</evidence>
<dbReference type="InterPro" id="IPR013422">
    <property type="entry name" value="CRISPR-assoc_prot_Cas5_N"/>
</dbReference>
<dbReference type="Gene3D" id="3.30.70.3120">
    <property type="match status" value="1"/>
</dbReference>
<evidence type="ECO:0000313" key="15">
    <source>
        <dbReference type="Proteomes" id="UP000068832"/>
    </source>
</evidence>
<dbReference type="GO" id="GO:0051607">
    <property type="term" value="P:defense response to virus"/>
    <property type="evidence" value="ECO:0007669"/>
    <property type="project" value="UniProtKB-KW"/>
</dbReference>
<keyword evidence="2" id="KW-0051">Antiviral defense</keyword>
<evidence type="ECO:0000313" key="4">
    <source>
        <dbReference type="EMBL" id="AIM27289.1"/>
    </source>
</evidence>
<dbReference type="NCBIfam" id="TIGR02593">
    <property type="entry name" value="CRISPR_cas5"/>
    <property type="match status" value="1"/>
</dbReference>